<dbReference type="InterPro" id="IPR029062">
    <property type="entry name" value="Class_I_gatase-like"/>
</dbReference>
<evidence type="ECO:0000256" key="3">
    <source>
        <dbReference type="ARBA" id="ARBA00022573"/>
    </source>
</evidence>
<comment type="domain">
    <text evidence="9">Comprises of two domains. The C-terminal domain contains the binding site for glutamine and catalyzes the hydrolysis of this substrate to glutamate and ammonia. The N-terminal domain is anticipated to bind ATP and hydrogenobyrinate and catalyzes the ultimate synthesis of the diamide product. The ammonia produced via the glutaminase domain is probably translocated to the adjacent domain via a molecular tunnel, where it reacts with an activated intermediate.</text>
</comment>
<dbReference type="Pfam" id="PF07685">
    <property type="entry name" value="GATase_3"/>
    <property type="match status" value="1"/>
</dbReference>
<dbReference type="STRING" id="887144.BJF91_17920"/>
<evidence type="ECO:0000256" key="7">
    <source>
        <dbReference type="ARBA" id="ARBA00022842"/>
    </source>
</evidence>
<evidence type="ECO:0000256" key="5">
    <source>
        <dbReference type="ARBA" id="ARBA00022741"/>
    </source>
</evidence>
<evidence type="ECO:0000256" key="4">
    <source>
        <dbReference type="ARBA" id="ARBA00022598"/>
    </source>
</evidence>
<evidence type="ECO:0000313" key="14">
    <source>
        <dbReference type="Proteomes" id="UP000185598"/>
    </source>
</evidence>
<evidence type="ECO:0000256" key="2">
    <source>
        <dbReference type="ARBA" id="ARBA00006205"/>
    </source>
</evidence>
<comment type="pathway">
    <text evidence="9">Cofactor biosynthesis; adenosylcobalamin biosynthesis; cob(II)yrinate a,c-diamide from precorrin-2 (aerobic route): step 9/10.</text>
</comment>
<dbReference type="HAMAP" id="MF_00027">
    <property type="entry name" value="CobB_CbiA"/>
    <property type="match status" value="1"/>
</dbReference>
<keyword evidence="7 9" id="KW-0460">Magnesium</keyword>
<comment type="similarity">
    <text evidence="9">Belongs to the CobB/CbiA family.</text>
</comment>
<dbReference type="OrthoDB" id="9764035at2"/>
<dbReference type="GO" id="GO:0005524">
    <property type="term" value="F:ATP binding"/>
    <property type="evidence" value="ECO:0007669"/>
    <property type="project" value="UniProtKB-UniRule"/>
</dbReference>
<comment type="caution">
    <text evidence="13">The sequence shown here is derived from an EMBL/GenBank/DDBJ whole genome shotgun (WGS) entry which is preliminary data.</text>
</comment>
<dbReference type="PROSITE" id="PS51274">
    <property type="entry name" value="GATASE_COBBQ"/>
    <property type="match status" value="1"/>
</dbReference>
<dbReference type="PANTHER" id="PTHR43873">
    <property type="entry name" value="COBYRINATE A,C-DIAMIDE SYNTHASE"/>
    <property type="match status" value="1"/>
</dbReference>
<sequence length="436" mass="46256">MSGLLIAAPASGSGKTTVTLGLLRALKDAGHRLAPGKAGPDYIDPAFHAAASGETCLNFDPWAMRPELVAANAALHRQGGRTLVIEAMMGLYDGAADGTGSPADLAIMLGLSVVLVVDCARMSQSVAALVKGFSDFRSGLLMAGVILNRVGSDRHEMMLRQALEAVRIPVLGVIRADAALSLPERHLGLVQAQEISGLEAFITHAADVVEAGCDLEAMLRAAARSPDPVSDANIARLAPLGRHIAVARDEAFAFCYDHMLLGWRRRGAEISFFSPLQDEVPASGADAIYLPGGYPELHAGRLAGASAFCAAMRLAAERGVKIFGECGGYMVLGEVLTDAEGQDHAMLGLLPLKTSFATRNRHLGYRVLRPLSQEIFNHPMTGHEFHYSTVVEEGEGDRLFEASDALGQSLGEVGLRRGRVAGSYIHIIDRFGEARA</sequence>
<keyword evidence="8 9" id="KW-0315">Glutamine amidotransferase</keyword>
<dbReference type="RefSeq" id="WP_075614785.1">
    <property type="nucleotide sequence ID" value="NZ_JACIED010000001.1"/>
</dbReference>
<dbReference type="SUPFAM" id="SSF52317">
    <property type="entry name" value="Class I glutamine amidotransferase-like"/>
    <property type="match status" value="1"/>
</dbReference>
<protein>
    <recommendedName>
        <fullName evidence="9">Hydrogenobyrinate a,c-diamide synthase</fullName>
        <ecNumber evidence="9">6.3.5.9</ecNumber>
    </recommendedName>
    <alternativeName>
        <fullName evidence="9">Hydrogenobyrinic acid a,c-diamide synthase</fullName>
    </alternativeName>
</protein>
<keyword evidence="6 9" id="KW-0067">ATP-binding</keyword>
<dbReference type="Gene3D" id="3.40.50.880">
    <property type="match status" value="1"/>
</dbReference>
<name>A0A1Q9A330_9HYPH</name>
<comment type="catalytic activity">
    <reaction evidence="9">
        <text>hydrogenobyrinate + 2 L-glutamine + 2 ATP + 2 H2O = hydrogenobyrinate a,c-diamide + 2 L-glutamate + 2 ADP + 2 phosphate + 2 H(+)</text>
        <dbReference type="Rhea" id="RHEA:12544"/>
        <dbReference type="ChEBI" id="CHEBI:15377"/>
        <dbReference type="ChEBI" id="CHEBI:15378"/>
        <dbReference type="ChEBI" id="CHEBI:29985"/>
        <dbReference type="ChEBI" id="CHEBI:30616"/>
        <dbReference type="ChEBI" id="CHEBI:43474"/>
        <dbReference type="ChEBI" id="CHEBI:58359"/>
        <dbReference type="ChEBI" id="CHEBI:77873"/>
        <dbReference type="ChEBI" id="CHEBI:77874"/>
        <dbReference type="ChEBI" id="CHEBI:456216"/>
        <dbReference type="EC" id="6.3.5.9"/>
    </reaction>
</comment>
<keyword evidence="14" id="KW-1185">Reference proteome</keyword>
<dbReference type="NCBIfam" id="NF002204">
    <property type="entry name" value="PRK01077.1"/>
    <property type="match status" value="1"/>
</dbReference>
<dbReference type="InterPro" id="IPR004484">
    <property type="entry name" value="CbiA/CobB_synth"/>
</dbReference>
<dbReference type="Pfam" id="PF01656">
    <property type="entry name" value="CbiA"/>
    <property type="match status" value="1"/>
</dbReference>
<reference evidence="13 14" key="1">
    <citation type="submission" date="2016-09" db="EMBL/GenBank/DDBJ databases">
        <title>Rhizobium oryziradicis sp. nov., isolated from the root of rice.</title>
        <authorList>
            <person name="Zhao J."/>
            <person name="Zhang X."/>
        </authorList>
    </citation>
    <scope>NUCLEOTIDE SEQUENCE [LARGE SCALE GENOMIC DNA]</scope>
    <source>
        <strain evidence="13 14">14971</strain>
    </source>
</reference>
<proteinExistence type="inferred from homology"/>
<dbReference type="EC" id="6.3.5.9" evidence="9"/>
<evidence type="ECO:0000256" key="1">
    <source>
        <dbReference type="ARBA" id="ARBA00001946"/>
    </source>
</evidence>
<evidence type="ECO:0000313" key="12">
    <source>
        <dbReference type="EMBL" id="MBB4005968.1"/>
    </source>
</evidence>
<keyword evidence="4 9" id="KW-0436">Ligase</keyword>
<dbReference type="InterPro" id="IPR011698">
    <property type="entry name" value="GATase_3"/>
</dbReference>
<dbReference type="PANTHER" id="PTHR43873:SF1">
    <property type="entry name" value="COBYRINATE A,C-DIAMIDE SYNTHASE"/>
    <property type="match status" value="1"/>
</dbReference>
<dbReference type="GO" id="GO:0042242">
    <property type="term" value="F:cobyrinic acid a,c-diamide synthase activity"/>
    <property type="evidence" value="ECO:0007669"/>
    <property type="project" value="InterPro"/>
</dbReference>
<dbReference type="CDD" id="cd05388">
    <property type="entry name" value="CobB_N"/>
    <property type="match status" value="1"/>
</dbReference>
<evidence type="ECO:0000313" key="15">
    <source>
        <dbReference type="Proteomes" id="UP000544107"/>
    </source>
</evidence>
<dbReference type="EMBL" id="JACIED010000001">
    <property type="protein sequence ID" value="MBB4005968.1"/>
    <property type="molecule type" value="Genomic_DNA"/>
</dbReference>
<dbReference type="NCBIfam" id="TIGR00379">
    <property type="entry name" value="cobB"/>
    <property type="match status" value="1"/>
</dbReference>
<dbReference type="InterPro" id="IPR027417">
    <property type="entry name" value="P-loop_NTPase"/>
</dbReference>
<evidence type="ECO:0000313" key="13">
    <source>
        <dbReference type="EMBL" id="OLP48994.1"/>
    </source>
</evidence>
<dbReference type="EMBL" id="MKIN01000022">
    <property type="protein sequence ID" value="OLP48994.1"/>
    <property type="molecule type" value="Genomic_DNA"/>
</dbReference>
<comment type="function">
    <text evidence="9">Catalyzes the ATP-dependent amidation of the two carboxylate groups at positions a and c of hydrogenobyrinate, using either L-glutamine or ammonia as the nitrogen source.</text>
</comment>
<feature type="domain" description="CobB/CobQ-like glutamine amidotransferase" evidence="11">
    <location>
        <begin position="244"/>
        <end position="428"/>
    </location>
</feature>
<dbReference type="SUPFAM" id="SSF52540">
    <property type="entry name" value="P-loop containing nucleoside triphosphate hydrolases"/>
    <property type="match status" value="1"/>
</dbReference>
<comment type="miscellaneous">
    <text evidence="9">The a and c carboxylates of hydrogenobyrinate are activated for nucleophilic attack via formation of a phosphorylated intermediate by ATP. CobB catalyzes first the amidation of the c-carboxylate, and then that of the a-carboxylate.</text>
</comment>
<dbReference type="Proteomes" id="UP000544107">
    <property type="component" value="Unassembled WGS sequence"/>
</dbReference>
<evidence type="ECO:0000256" key="8">
    <source>
        <dbReference type="ARBA" id="ARBA00022962"/>
    </source>
</evidence>
<feature type="domain" description="CobQ/CobB/MinD/ParA nucleotide binding" evidence="10">
    <location>
        <begin position="5"/>
        <end position="187"/>
    </location>
</feature>
<dbReference type="AlphaFoldDB" id="A0A1Q9A330"/>
<evidence type="ECO:0000256" key="9">
    <source>
        <dbReference type="HAMAP-Rule" id="MF_00027"/>
    </source>
</evidence>
<comment type="similarity">
    <text evidence="2">Belongs to the CobB/CobQ family. CobQ subfamily.</text>
</comment>
<dbReference type="Gene3D" id="3.40.50.300">
    <property type="entry name" value="P-loop containing nucleotide triphosphate hydrolases"/>
    <property type="match status" value="1"/>
</dbReference>
<reference evidence="12 15" key="2">
    <citation type="submission" date="2020-08" db="EMBL/GenBank/DDBJ databases">
        <title>Genomic Encyclopedia of Type Strains, Phase IV (KMG-IV): sequencing the most valuable type-strain genomes for metagenomic binning, comparative biology and taxonomic classification.</title>
        <authorList>
            <person name="Goeker M."/>
        </authorList>
    </citation>
    <scope>NUCLEOTIDE SEQUENCE [LARGE SCALE GENOMIC DNA]</scope>
    <source>
        <strain evidence="12 15">DSM 100021</strain>
    </source>
</reference>
<dbReference type="InterPro" id="IPR002586">
    <property type="entry name" value="CobQ/CobB/MinD/ParA_Nub-bd_dom"/>
</dbReference>
<dbReference type="GO" id="GO:0043802">
    <property type="term" value="F:hydrogenobyrinic acid a,c-diamide synthase (glutamine-hydrolysing) activity"/>
    <property type="evidence" value="ECO:0007669"/>
    <property type="project" value="UniProtKB-UniRule"/>
</dbReference>
<evidence type="ECO:0000259" key="10">
    <source>
        <dbReference type="Pfam" id="PF01656"/>
    </source>
</evidence>
<keyword evidence="5 9" id="KW-0547">Nucleotide-binding</keyword>
<evidence type="ECO:0000256" key="6">
    <source>
        <dbReference type="ARBA" id="ARBA00022840"/>
    </source>
</evidence>
<accession>A0A1Q9A330</accession>
<keyword evidence="3 9" id="KW-0169">Cobalamin biosynthesis</keyword>
<feature type="active site" description="Nucleophile" evidence="9">
    <location>
        <position position="326"/>
    </location>
</feature>
<feature type="site" description="Increases nucleophilicity of active site Cys" evidence="9">
    <location>
        <position position="426"/>
    </location>
</feature>
<evidence type="ECO:0000259" key="11">
    <source>
        <dbReference type="Pfam" id="PF07685"/>
    </source>
</evidence>
<dbReference type="GO" id="GO:0009236">
    <property type="term" value="P:cobalamin biosynthetic process"/>
    <property type="evidence" value="ECO:0007669"/>
    <property type="project" value="UniProtKB-UniRule"/>
</dbReference>
<dbReference type="UniPathway" id="UPA00148">
    <property type="reaction ID" value="UER00220"/>
</dbReference>
<comment type="cofactor">
    <cofactor evidence="1 9">
        <name>Mg(2+)</name>
        <dbReference type="ChEBI" id="CHEBI:18420"/>
    </cofactor>
</comment>
<organism evidence="13 14">
    <name type="scientific">Allorhizobium taibaishanense</name>
    <dbReference type="NCBI Taxonomy" id="887144"/>
    <lineage>
        <taxon>Bacteria</taxon>
        <taxon>Pseudomonadati</taxon>
        <taxon>Pseudomonadota</taxon>
        <taxon>Alphaproteobacteria</taxon>
        <taxon>Hyphomicrobiales</taxon>
        <taxon>Rhizobiaceae</taxon>
        <taxon>Rhizobium/Agrobacterium group</taxon>
        <taxon>Allorhizobium</taxon>
    </lineage>
</organism>
<gene>
    <name evidence="9" type="primary">cobB</name>
    <name evidence="13" type="ORF">BJF91_17920</name>
    <name evidence="12" type="ORF">GGQ71_000204</name>
</gene>
<dbReference type="Proteomes" id="UP000185598">
    <property type="component" value="Unassembled WGS sequence"/>
</dbReference>